<dbReference type="RefSeq" id="WP_037438370.1">
    <property type="nucleotide sequence ID" value="NZ_JNFF01000019.1"/>
</dbReference>
<dbReference type="Proteomes" id="UP000028007">
    <property type="component" value="Unassembled WGS sequence"/>
</dbReference>
<comment type="caution">
    <text evidence="1">The sequence shown here is derived from an EMBL/GenBank/DDBJ whole genome shotgun (WGS) entry which is preliminary data.</text>
</comment>
<evidence type="ECO:0000313" key="2">
    <source>
        <dbReference type="Proteomes" id="UP000028007"/>
    </source>
</evidence>
<dbReference type="eggNOG" id="COG4773">
    <property type="taxonomic scope" value="Bacteria"/>
</dbReference>
<dbReference type="AlphaFoldDB" id="A0A081PKT4"/>
<evidence type="ECO:0000313" key="1">
    <source>
        <dbReference type="EMBL" id="KEQ31307.1"/>
    </source>
</evidence>
<accession>A0A081PKT4</accession>
<gene>
    <name evidence="1" type="ORF">N180_03420</name>
</gene>
<dbReference type="SUPFAM" id="SSF56935">
    <property type="entry name" value="Porins"/>
    <property type="match status" value="1"/>
</dbReference>
<organism evidence="1 2">
    <name type="scientific">Pedobacter antarcticus 4BY</name>
    <dbReference type="NCBI Taxonomy" id="1358423"/>
    <lineage>
        <taxon>Bacteria</taxon>
        <taxon>Pseudomonadati</taxon>
        <taxon>Bacteroidota</taxon>
        <taxon>Sphingobacteriia</taxon>
        <taxon>Sphingobacteriales</taxon>
        <taxon>Sphingobacteriaceae</taxon>
        <taxon>Pedobacter</taxon>
    </lineage>
</organism>
<name>A0A081PKT4_9SPHI</name>
<sequence length="881" mass="100892">MRYLYFFLLLFQWQQTKSQTIWSGSIIAAPDMKGVAGIQITVRTKTADSILTYSRTETSGAYRVQFTSAADTLGIFISGIGMENKVIYLANHSQKVNITLSPNAIQLKELKVKPPRISRIKDTLNYLVDEFTDQNDRTIGDVLKKMPGIEVKENGSILYNNKPINKFYIEQKDLLQGRYGIATNNITAADVATVQVMENHQPVKALTNSEFTNEAAINIKLKDAAKGVVVANAQLGIGIKPFLWDNELFGMFFKSGRQMINTYKGNNTGQDPGAEFRHLYTGNQNQQDLKLSIQEPGDPPVNQNRYLFNRAHAISVNNLWAFENDKQLNLNLNYLKDVQQRNSLANTGYYLTQEQLLEISEKLSSTRRINQFEGALKYNINSKKYYLNQELSFLGNWGTSKGIAVQRDSVIQDLSQPNYVLENRFDLVKQYGTGLFKLSSVTRLERSTQELIVSPVSFPLLSAHSGSGIWNQDLTDQQWSTKNKMSFGWNQNKFKHNYTAGIELKERLIYSDLQENNRSFVSGDSLKNQLKWNAAEVYFNPDFIFLTGKFRFNFSVPVKIASLQIREKYNHLDQVKNRLFINPSIYLNYEVNPMMNLNLNLYRKSTLGEADQIIPGIIMQNYRMLMRSSSELQEIELKGISAGWNYNNPVKSLFINISNTANWKMSNLIYSYAFNGGFQVLTAYMLPNQSFSNRLSTRISKGIDAIKGTFTMEAGYSADKGEQISQEEFYKSIYETISFKPAFSTRFRPWISVAGSLLFSSSSNKVYGIPDIFKPVRMQLQSSRLNFFPSKKLTIYVSHERYYVQNIYTGSKTVHFANTGMQYRFKSIDFNMDYTNLFNTKDYVTANYDAIGYRIVGYLLRPAQLMLKVKFNLRGKTRNNE</sequence>
<reference evidence="1 2" key="1">
    <citation type="journal article" date="1992" name="Int. J. Syst. Bacteriol.">
        <title>Sphingobacterium antarcticus sp. nov. a Psychrotrophic Bacterium from the Soils of Schirmacher Oasis, Antarctica.</title>
        <authorList>
            <person name="Shivaji S."/>
            <person name="Ray M.K."/>
            <person name="Rao N.S."/>
            <person name="Saiserr L."/>
            <person name="Jagannadham M.V."/>
            <person name="Kumar G.S."/>
            <person name="Reddy G."/>
            <person name="Bhargava P.M."/>
        </authorList>
    </citation>
    <scope>NUCLEOTIDE SEQUENCE [LARGE SCALE GENOMIC DNA]</scope>
    <source>
        <strain evidence="1 2">4BY</strain>
    </source>
</reference>
<keyword evidence="2" id="KW-1185">Reference proteome</keyword>
<evidence type="ECO:0008006" key="3">
    <source>
        <dbReference type="Google" id="ProtNLM"/>
    </source>
</evidence>
<dbReference type="OrthoDB" id="603275at2"/>
<protein>
    <recommendedName>
        <fullName evidence="3">Outer membrane protein beta-barrel domain-containing protein</fullName>
    </recommendedName>
</protein>
<proteinExistence type="predicted"/>
<dbReference type="EMBL" id="JNFF01000019">
    <property type="protein sequence ID" value="KEQ31307.1"/>
    <property type="molecule type" value="Genomic_DNA"/>
</dbReference>